<evidence type="ECO:0000259" key="7">
    <source>
        <dbReference type="Pfam" id="PF01212"/>
    </source>
</evidence>
<comment type="caution">
    <text evidence="8">The sequence shown here is derived from an EMBL/GenBank/DDBJ whole genome shotgun (WGS) entry which is preliminary data.</text>
</comment>
<dbReference type="NCBIfam" id="NF041359">
    <property type="entry name" value="GntG_guanitoxin"/>
    <property type="match status" value="1"/>
</dbReference>
<dbReference type="FunFam" id="3.40.640.10:FF:000030">
    <property type="entry name" value="Low-specificity L-threonine aldolase"/>
    <property type="match status" value="1"/>
</dbReference>
<feature type="compositionally biased region" description="Polar residues" evidence="6">
    <location>
        <begin position="24"/>
        <end position="40"/>
    </location>
</feature>
<comment type="similarity">
    <text evidence="2">Belongs to the threonine aldolase family.</text>
</comment>
<dbReference type="InterPro" id="IPR015422">
    <property type="entry name" value="PyrdxlP-dep_Trfase_small"/>
</dbReference>
<accession>A0A5N6KXK1</accession>
<evidence type="ECO:0000256" key="1">
    <source>
        <dbReference type="ARBA" id="ARBA00001933"/>
    </source>
</evidence>
<dbReference type="PANTHER" id="PTHR48097:SF9">
    <property type="entry name" value="L-THREONINE ALDOLASE"/>
    <property type="match status" value="1"/>
</dbReference>
<dbReference type="PANTHER" id="PTHR48097">
    <property type="entry name" value="L-THREONINE ALDOLASE-RELATED"/>
    <property type="match status" value="1"/>
</dbReference>
<dbReference type="GO" id="GO:0008732">
    <property type="term" value="F:L-allo-threonine aldolase activity"/>
    <property type="evidence" value="ECO:0007669"/>
    <property type="project" value="TreeGrafter"/>
</dbReference>
<dbReference type="Pfam" id="PF01212">
    <property type="entry name" value="Beta_elim_lyase"/>
    <property type="match status" value="1"/>
</dbReference>
<dbReference type="Gene3D" id="3.40.640.10">
    <property type="entry name" value="Type I PLP-dependent aspartate aminotransferase-like (Major domain)"/>
    <property type="match status" value="1"/>
</dbReference>
<proteinExistence type="inferred from homology"/>
<name>A0A5N6KXK1_9ROSI</name>
<dbReference type="GO" id="GO:0005829">
    <property type="term" value="C:cytosol"/>
    <property type="evidence" value="ECO:0007669"/>
    <property type="project" value="TreeGrafter"/>
</dbReference>
<organism evidence="8 9">
    <name type="scientific">Carpinus fangiana</name>
    <dbReference type="NCBI Taxonomy" id="176857"/>
    <lineage>
        <taxon>Eukaryota</taxon>
        <taxon>Viridiplantae</taxon>
        <taxon>Streptophyta</taxon>
        <taxon>Embryophyta</taxon>
        <taxon>Tracheophyta</taxon>
        <taxon>Spermatophyta</taxon>
        <taxon>Magnoliopsida</taxon>
        <taxon>eudicotyledons</taxon>
        <taxon>Gunneridae</taxon>
        <taxon>Pentapetalae</taxon>
        <taxon>rosids</taxon>
        <taxon>fabids</taxon>
        <taxon>Fagales</taxon>
        <taxon>Betulaceae</taxon>
        <taxon>Carpinus</taxon>
    </lineage>
</organism>
<evidence type="ECO:0000256" key="4">
    <source>
        <dbReference type="ARBA" id="ARBA00023239"/>
    </source>
</evidence>
<reference evidence="8 9" key="1">
    <citation type="submission" date="2019-06" db="EMBL/GenBank/DDBJ databases">
        <title>A chromosomal-level reference genome of Carpinus fangiana (Coryloideae, Betulaceae).</title>
        <authorList>
            <person name="Yang X."/>
            <person name="Wang Z."/>
            <person name="Zhang L."/>
            <person name="Hao G."/>
            <person name="Liu J."/>
            <person name="Yang Y."/>
        </authorList>
    </citation>
    <scope>NUCLEOTIDE SEQUENCE [LARGE SCALE GENOMIC DNA]</scope>
    <source>
        <strain evidence="8">Cfa_2016G</strain>
        <tissue evidence="8">Leaf</tissue>
    </source>
</reference>
<dbReference type="OrthoDB" id="10261951at2759"/>
<dbReference type="AlphaFoldDB" id="A0A5N6KXK1"/>
<protein>
    <recommendedName>
        <fullName evidence="7">Aromatic amino acid beta-eliminating lyase/threonine aldolase domain-containing protein</fullName>
    </recommendedName>
</protein>
<keyword evidence="3" id="KW-0663">Pyridoxal phosphate</keyword>
<feature type="modified residue" description="N6-(pyridoxal phosphate)lysine" evidence="5">
    <location>
        <position position="246"/>
    </location>
</feature>
<dbReference type="Proteomes" id="UP000327013">
    <property type="component" value="Unassembled WGS sequence"/>
</dbReference>
<dbReference type="InterPro" id="IPR015424">
    <property type="entry name" value="PyrdxlP-dep_Trfase"/>
</dbReference>
<sequence length="382" mass="40835">MAPHSTTASAIPSTSPKQPVEHPTSATPVASLTPSDNHNAWSAPGPAAFDLRSDVHTSPTASMLASIQSTSLFDDVTREDTTTNNLEAFIADLTGKPAALLVLSGTMGNQLALRSHLAHPPHSILTDHRSHILNWEAGGLTTGALITPVIPENGLHVTLKDIQREAVTDDDVHSCPTRLITLENTLSGMVLPLADAQAISQWAGSQDPPIALHMDGARIWEAVAAGHGSLKDYCACFDTVSLCFSKGLGAPIGSILVGDEKLMKRARWNRKAIGGGLRQTGVIAAPARVAVEETFLGGLLGASHERAKVIADMWERFGGKFAVPVETNMVWLDVEGDVRDKFVKICSEEGIKASGGRLVVHYQIGDEAVQRLERVFARMFKQ</sequence>
<dbReference type="InterPro" id="IPR015421">
    <property type="entry name" value="PyrdxlP-dep_Trfase_major"/>
</dbReference>
<dbReference type="InterPro" id="IPR023603">
    <property type="entry name" value="Low_specificity_L-TA-like"/>
</dbReference>
<evidence type="ECO:0000313" key="9">
    <source>
        <dbReference type="Proteomes" id="UP000327013"/>
    </source>
</evidence>
<feature type="compositionally biased region" description="Low complexity" evidence="6">
    <location>
        <begin position="1"/>
        <end position="16"/>
    </location>
</feature>
<dbReference type="GO" id="GO:0006545">
    <property type="term" value="P:glycine biosynthetic process"/>
    <property type="evidence" value="ECO:0007669"/>
    <property type="project" value="TreeGrafter"/>
</dbReference>
<dbReference type="Gene3D" id="3.90.1150.10">
    <property type="entry name" value="Aspartate Aminotransferase, domain 1"/>
    <property type="match status" value="1"/>
</dbReference>
<keyword evidence="4" id="KW-0456">Lyase</keyword>
<dbReference type="PIRSF" id="PIRSF017617">
    <property type="entry name" value="Thr_aldolase"/>
    <property type="match status" value="1"/>
</dbReference>
<evidence type="ECO:0000313" key="8">
    <source>
        <dbReference type="EMBL" id="KAB8356693.1"/>
    </source>
</evidence>
<evidence type="ECO:0000256" key="3">
    <source>
        <dbReference type="ARBA" id="ARBA00022898"/>
    </source>
</evidence>
<feature type="domain" description="Aromatic amino acid beta-eliminating lyase/threonine aldolase" evidence="7">
    <location>
        <begin position="50"/>
        <end position="334"/>
    </location>
</feature>
<dbReference type="EMBL" id="VIBQ01000016">
    <property type="protein sequence ID" value="KAB8356693.1"/>
    <property type="molecule type" value="Genomic_DNA"/>
</dbReference>
<comment type="cofactor">
    <cofactor evidence="1">
        <name>pyridoxal 5'-phosphate</name>
        <dbReference type="ChEBI" id="CHEBI:597326"/>
    </cofactor>
</comment>
<gene>
    <name evidence="8" type="ORF">FH972_024269</name>
</gene>
<dbReference type="InterPro" id="IPR001597">
    <property type="entry name" value="ArAA_b-elim_lyase/Thr_aldolase"/>
</dbReference>
<evidence type="ECO:0000256" key="6">
    <source>
        <dbReference type="SAM" id="MobiDB-lite"/>
    </source>
</evidence>
<dbReference type="SUPFAM" id="SSF53383">
    <property type="entry name" value="PLP-dependent transferases"/>
    <property type="match status" value="1"/>
</dbReference>
<evidence type="ECO:0000256" key="5">
    <source>
        <dbReference type="PIRSR" id="PIRSR017617-1"/>
    </source>
</evidence>
<feature type="region of interest" description="Disordered" evidence="6">
    <location>
        <begin position="1"/>
        <end position="45"/>
    </location>
</feature>
<evidence type="ECO:0000256" key="2">
    <source>
        <dbReference type="ARBA" id="ARBA00006966"/>
    </source>
</evidence>
<keyword evidence="9" id="KW-1185">Reference proteome</keyword>
<dbReference type="GO" id="GO:0006567">
    <property type="term" value="P:L-threonine catabolic process"/>
    <property type="evidence" value="ECO:0007669"/>
    <property type="project" value="TreeGrafter"/>
</dbReference>